<dbReference type="InterPro" id="IPR036688">
    <property type="entry name" value="MoeA_C_domain_IV_sf"/>
</dbReference>
<dbReference type="AlphaFoldDB" id="A0A1Q5PV51"/>
<dbReference type="NCBIfam" id="TIGR00177">
    <property type="entry name" value="molyb_syn"/>
    <property type="match status" value="1"/>
</dbReference>
<dbReference type="Pfam" id="PF03454">
    <property type="entry name" value="MoeA_C"/>
    <property type="match status" value="1"/>
</dbReference>
<dbReference type="OrthoDB" id="9804758at2"/>
<evidence type="ECO:0000256" key="1">
    <source>
        <dbReference type="ARBA" id="ARBA00002901"/>
    </source>
</evidence>
<protein>
    <recommendedName>
        <fullName evidence="7">Molybdopterin molybdenumtransferase</fullName>
        <ecNumber evidence="7">2.10.1.1</ecNumber>
    </recommendedName>
</protein>
<dbReference type="InterPro" id="IPR036425">
    <property type="entry name" value="MoaB/Mog-like_dom_sf"/>
</dbReference>
<evidence type="ECO:0000256" key="4">
    <source>
        <dbReference type="ARBA" id="ARBA00022505"/>
    </source>
</evidence>
<sequence length="405" mass="41965">MKTVGEHIEASLQAVGPQPPLEVGLPDAVGCILAEDVLAPFDLPFTDVAALDGYAVHAADLQDPGPDGTVELKVLCTVLAGSAEHVRLVWGAAVAIASGAPLPKGADTVIPVEDTDRGVVSVQIRSRARVGDNIKSRAADVRAGSVVLARGERVGARQVALLAGVGRVRVAVHPRPRVVIVSIGDELVEPGGKAVPGKVFDANVHALATAAQDAGATTFRVSAVPDERGSLMDLLRDQLVRADLVITTGGLSYGEGDTVKDVLAPLGTVRFDNVAISPGRQLGVGTLGDGVALFALPGDPVAAQVAFEVFVRPALRKMAGRQELFRRSVQATVARGWTSPAGRVEFARVALTGDPAHGYTAELQGEPQALLLSALARSNAFAVVPEAITQVRAGDILHCLVLEDD</sequence>
<name>A0A1Q5PV51_9ACTO</name>
<dbReference type="InterPro" id="IPR005110">
    <property type="entry name" value="MoeA_linker/N"/>
</dbReference>
<keyword evidence="10" id="KW-1185">Reference proteome</keyword>
<dbReference type="Pfam" id="PF00994">
    <property type="entry name" value="MoCF_biosynth"/>
    <property type="match status" value="1"/>
</dbReference>
<evidence type="ECO:0000313" key="9">
    <source>
        <dbReference type="EMBL" id="OKL51461.1"/>
    </source>
</evidence>
<dbReference type="NCBIfam" id="NF045515">
    <property type="entry name" value="Glp_gephyrin"/>
    <property type="match status" value="1"/>
</dbReference>
<dbReference type="Gene3D" id="3.90.105.10">
    <property type="entry name" value="Molybdopterin biosynthesis moea protein, domain 2"/>
    <property type="match status" value="1"/>
</dbReference>
<feature type="domain" description="MoaB/Mog" evidence="8">
    <location>
        <begin position="179"/>
        <end position="317"/>
    </location>
</feature>
<dbReference type="InterPro" id="IPR036135">
    <property type="entry name" value="MoeA_linker/N_sf"/>
</dbReference>
<dbReference type="CDD" id="cd00887">
    <property type="entry name" value="MoeA"/>
    <property type="match status" value="1"/>
</dbReference>
<proteinExistence type="inferred from homology"/>
<keyword evidence="7" id="KW-0479">Metal-binding</keyword>
<dbReference type="InterPro" id="IPR001453">
    <property type="entry name" value="MoaB/Mog_dom"/>
</dbReference>
<dbReference type="SUPFAM" id="SSF63882">
    <property type="entry name" value="MoeA N-terminal region -like"/>
    <property type="match status" value="1"/>
</dbReference>
<dbReference type="UniPathway" id="UPA00344"/>
<comment type="catalytic activity">
    <reaction evidence="6">
        <text>adenylyl-molybdopterin + molybdate = Mo-molybdopterin + AMP + H(+)</text>
        <dbReference type="Rhea" id="RHEA:35047"/>
        <dbReference type="ChEBI" id="CHEBI:15378"/>
        <dbReference type="ChEBI" id="CHEBI:36264"/>
        <dbReference type="ChEBI" id="CHEBI:62727"/>
        <dbReference type="ChEBI" id="CHEBI:71302"/>
        <dbReference type="ChEBI" id="CHEBI:456215"/>
        <dbReference type="EC" id="2.10.1.1"/>
    </reaction>
</comment>
<dbReference type="GO" id="GO:0005829">
    <property type="term" value="C:cytosol"/>
    <property type="evidence" value="ECO:0007669"/>
    <property type="project" value="TreeGrafter"/>
</dbReference>
<comment type="function">
    <text evidence="1 7">Catalyzes the insertion of molybdate into adenylated molybdopterin with the concomitant release of AMP.</text>
</comment>
<dbReference type="GO" id="GO:0046872">
    <property type="term" value="F:metal ion binding"/>
    <property type="evidence" value="ECO:0007669"/>
    <property type="project" value="UniProtKB-UniRule"/>
</dbReference>
<dbReference type="GO" id="GO:0006777">
    <property type="term" value="P:Mo-molybdopterin cofactor biosynthetic process"/>
    <property type="evidence" value="ECO:0007669"/>
    <property type="project" value="UniProtKB-UniRule"/>
</dbReference>
<dbReference type="Gene3D" id="2.40.340.10">
    <property type="entry name" value="MoeA, C-terminal, domain IV"/>
    <property type="match status" value="1"/>
</dbReference>
<dbReference type="PANTHER" id="PTHR10192:SF5">
    <property type="entry name" value="GEPHYRIN"/>
    <property type="match status" value="1"/>
</dbReference>
<accession>A0A1Q5PV51</accession>
<dbReference type="Pfam" id="PF03453">
    <property type="entry name" value="MoeA_N"/>
    <property type="match status" value="1"/>
</dbReference>
<dbReference type="RefSeq" id="WP_073824961.1">
    <property type="nucleotide sequence ID" value="NZ_MQVS01000007.1"/>
</dbReference>
<dbReference type="GO" id="GO:0061599">
    <property type="term" value="F:molybdopterin molybdotransferase activity"/>
    <property type="evidence" value="ECO:0007669"/>
    <property type="project" value="UniProtKB-UniRule"/>
</dbReference>
<evidence type="ECO:0000259" key="8">
    <source>
        <dbReference type="SMART" id="SM00852"/>
    </source>
</evidence>
<keyword evidence="4 7" id="KW-0500">Molybdenum</keyword>
<comment type="similarity">
    <text evidence="3 7">Belongs to the MoeA family.</text>
</comment>
<dbReference type="Gene3D" id="3.40.980.10">
    <property type="entry name" value="MoaB/Mog-like domain"/>
    <property type="match status" value="1"/>
</dbReference>
<keyword evidence="5 7" id="KW-0501">Molybdenum cofactor biosynthesis</keyword>
<dbReference type="PANTHER" id="PTHR10192">
    <property type="entry name" value="MOLYBDOPTERIN BIOSYNTHESIS PROTEIN"/>
    <property type="match status" value="1"/>
</dbReference>
<dbReference type="InterPro" id="IPR005111">
    <property type="entry name" value="MoeA_C_domain_IV"/>
</dbReference>
<keyword evidence="7" id="KW-0460">Magnesium</keyword>
<dbReference type="EMBL" id="MQVS01000007">
    <property type="protein sequence ID" value="OKL51461.1"/>
    <property type="molecule type" value="Genomic_DNA"/>
</dbReference>
<evidence type="ECO:0000256" key="5">
    <source>
        <dbReference type="ARBA" id="ARBA00023150"/>
    </source>
</evidence>
<dbReference type="InterPro" id="IPR038987">
    <property type="entry name" value="MoeA-like"/>
</dbReference>
<evidence type="ECO:0000256" key="6">
    <source>
        <dbReference type="ARBA" id="ARBA00047317"/>
    </source>
</evidence>
<evidence type="ECO:0000256" key="2">
    <source>
        <dbReference type="ARBA" id="ARBA00005046"/>
    </source>
</evidence>
<evidence type="ECO:0000313" key="10">
    <source>
        <dbReference type="Proteomes" id="UP000185612"/>
    </source>
</evidence>
<dbReference type="SMART" id="SM00852">
    <property type="entry name" value="MoCF_biosynth"/>
    <property type="match status" value="1"/>
</dbReference>
<evidence type="ECO:0000256" key="3">
    <source>
        <dbReference type="ARBA" id="ARBA00010763"/>
    </source>
</evidence>
<comment type="pathway">
    <text evidence="2 7">Cofactor biosynthesis; molybdopterin biosynthesis.</text>
</comment>
<dbReference type="InParanoid" id="A0A1Q5PV51"/>
<dbReference type="Gene3D" id="2.170.190.11">
    <property type="entry name" value="Molybdopterin biosynthesis moea protein, domain 3"/>
    <property type="match status" value="1"/>
</dbReference>
<dbReference type="SUPFAM" id="SSF53218">
    <property type="entry name" value="Molybdenum cofactor biosynthesis proteins"/>
    <property type="match status" value="1"/>
</dbReference>
<dbReference type="FunCoup" id="A0A1Q5PV51">
    <property type="interactions" value="216"/>
</dbReference>
<comment type="caution">
    <text evidence="9">The sequence shown here is derived from an EMBL/GenBank/DDBJ whole genome shotgun (WGS) entry which is preliminary data.</text>
</comment>
<organism evidence="9 10">
    <name type="scientific">Buchananella hordeovulneris</name>
    <dbReference type="NCBI Taxonomy" id="52770"/>
    <lineage>
        <taxon>Bacteria</taxon>
        <taxon>Bacillati</taxon>
        <taxon>Actinomycetota</taxon>
        <taxon>Actinomycetes</taxon>
        <taxon>Actinomycetales</taxon>
        <taxon>Actinomycetaceae</taxon>
        <taxon>Buchananella</taxon>
    </lineage>
</organism>
<gene>
    <name evidence="9" type="ORF">BSZ40_07830</name>
</gene>
<dbReference type="Proteomes" id="UP000185612">
    <property type="component" value="Unassembled WGS sequence"/>
</dbReference>
<comment type="cofactor">
    <cofactor evidence="7">
        <name>Mg(2+)</name>
        <dbReference type="ChEBI" id="CHEBI:18420"/>
    </cofactor>
</comment>
<dbReference type="STRING" id="52770.BSZ40_07830"/>
<reference evidence="10" key="1">
    <citation type="submission" date="2016-12" db="EMBL/GenBank/DDBJ databases">
        <authorList>
            <person name="Meng X."/>
        </authorList>
    </citation>
    <scope>NUCLEOTIDE SEQUENCE [LARGE SCALE GENOMIC DNA]</scope>
    <source>
        <strain evidence="10">DSM 20732</strain>
    </source>
</reference>
<keyword evidence="7 9" id="KW-0808">Transferase</keyword>
<dbReference type="SUPFAM" id="SSF63867">
    <property type="entry name" value="MoeA C-terminal domain-like"/>
    <property type="match status" value="1"/>
</dbReference>
<evidence type="ECO:0000256" key="7">
    <source>
        <dbReference type="RuleBase" id="RU365090"/>
    </source>
</evidence>
<dbReference type="EC" id="2.10.1.1" evidence="7"/>